<keyword evidence="3" id="KW-0805">Transcription regulation</keyword>
<dbReference type="SUPFAM" id="SSF63520">
    <property type="entry name" value="PTS-regulatory domain, PRD"/>
    <property type="match status" value="2"/>
</dbReference>
<evidence type="ECO:0000313" key="10">
    <source>
        <dbReference type="EMBL" id="SES99849.1"/>
    </source>
</evidence>
<dbReference type="InterPro" id="IPR036634">
    <property type="entry name" value="PRD_sf"/>
</dbReference>
<dbReference type="Gene3D" id="1.10.1790.10">
    <property type="entry name" value="PRD domain"/>
    <property type="match status" value="2"/>
</dbReference>
<dbReference type="Pfam" id="PF02302">
    <property type="entry name" value="PTS_IIB"/>
    <property type="match status" value="1"/>
</dbReference>
<evidence type="ECO:0000313" key="12">
    <source>
        <dbReference type="Proteomes" id="UP000199519"/>
    </source>
</evidence>
<evidence type="ECO:0000256" key="4">
    <source>
        <dbReference type="ARBA" id="ARBA00023159"/>
    </source>
</evidence>
<keyword evidence="12" id="KW-1185">Reference proteome</keyword>
<evidence type="ECO:0000313" key="9">
    <source>
        <dbReference type="EMBL" id="SDF59724.1"/>
    </source>
</evidence>
<dbReference type="SUPFAM" id="SSF52794">
    <property type="entry name" value="PTS system IIB component-like"/>
    <property type="match status" value="1"/>
</dbReference>
<dbReference type="Gene3D" id="1.10.10.10">
    <property type="entry name" value="Winged helix-like DNA-binding domain superfamily/Winged helix DNA-binding domain"/>
    <property type="match status" value="2"/>
</dbReference>
<dbReference type="Gene3D" id="3.40.50.2300">
    <property type="match status" value="1"/>
</dbReference>
<dbReference type="InterPro" id="IPR002178">
    <property type="entry name" value="PTS_EIIA_type-2_dom"/>
</dbReference>
<evidence type="ECO:0000256" key="2">
    <source>
        <dbReference type="ARBA" id="ARBA00022737"/>
    </source>
</evidence>
<dbReference type="Pfam" id="PF08279">
    <property type="entry name" value="HTH_11"/>
    <property type="match status" value="1"/>
</dbReference>
<keyword evidence="2" id="KW-0677">Repeat</keyword>
<dbReference type="EMBL" id="FNBJ01000016">
    <property type="protein sequence ID" value="SDF59724.1"/>
    <property type="molecule type" value="Genomic_DNA"/>
</dbReference>
<dbReference type="Pfam" id="PF00359">
    <property type="entry name" value="PTS_EIIA_2"/>
    <property type="match status" value="1"/>
</dbReference>
<dbReference type="PROSITE" id="PS51094">
    <property type="entry name" value="PTS_EIIA_TYPE_2"/>
    <property type="match status" value="1"/>
</dbReference>
<dbReference type="CDD" id="cd00211">
    <property type="entry name" value="PTS_IIA_fru"/>
    <property type="match status" value="1"/>
</dbReference>
<proteinExistence type="predicted"/>
<dbReference type="AlphaFoldDB" id="A0A1I0B1A2"/>
<evidence type="ECO:0000313" key="11">
    <source>
        <dbReference type="Proteomes" id="UP000198612"/>
    </source>
</evidence>
<dbReference type="GO" id="GO:0006355">
    <property type="term" value="P:regulation of DNA-templated transcription"/>
    <property type="evidence" value="ECO:0007669"/>
    <property type="project" value="InterPro"/>
</dbReference>
<evidence type="ECO:0000259" key="7">
    <source>
        <dbReference type="PROSITE" id="PS51099"/>
    </source>
</evidence>
<evidence type="ECO:0000259" key="6">
    <source>
        <dbReference type="PROSITE" id="PS51094"/>
    </source>
</evidence>
<evidence type="ECO:0000259" key="8">
    <source>
        <dbReference type="PROSITE" id="PS51372"/>
    </source>
</evidence>
<dbReference type="Gene3D" id="3.40.930.10">
    <property type="entry name" value="Mannitol-specific EII, Chain A"/>
    <property type="match status" value="1"/>
</dbReference>
<evidence type="ECO:0000256" key="5">
    <source>
        <dbReference type="ARBA" id="ARBA00023163"/>
    </source>
</evidence>
<dbReference type="GO" id="GO:0008982">
    <property type="term" value="F:protein-N(PI)-phosphohistidine-sugar phosphotransferase activity"/>
    <property type="evidence" value="ECO:0007669"/>
    <property type="project" value="InterPro"/>
</dbReference>
<dbReference type="Proteomes" id="UP000199519">
    <property type="component" value="Unassembled WGS sequence"/>
</dbReference>
<keyword evidence="5" id="KW-0804">Transcription</keyword>
<gene>
    <name evidence="9" type="ORF">SAMN04488598_11640</name>
    <name evidence="10" type="ORF">SAMN04515652_11611</name>
</gene>
<dbReference type="InterPro" id="IPR013011">
    <property type="entry name" value="PTS_EIIB_2"/>
</dbReference>
<dbReference type="CDD" id="cd05568">
    <property type="entry name" value="PTS_IIB_bgl_like"/>
    <property type="match status" value="1"/>
</dbReference>
<dbReference type="Proteomes" id="UP000198612">
    <property type="component" value="Unassembled WGS sequence"/>
</dbReference>
<organism evidence="10 11">
    <name type="scientific">Halanaerobium congolense</name>
    <dbReference type="NCBI Taxonomy" id="54121"/>
    <lineage>
        <taxon>Bacteria</taxon>
        <taxon>Bacillati</taxon>
        <taxon>Bacillota</taxon>
        <taxon>Clostridia</taxon>
        <taxon>Halanaerobiales</taxon>
        <taxon>Halanaerobiaceae</taxon>
        <taxon>Halanaerobium</taxon>
    </lineage>
</organism>
<feature type="domain" description="PTS EIIB type-2" evidence="7">
    <location>
        <begin position="433"/>
        <end position="527"/>
    </location>
</feature>
<dbReference type="SUPFAM" id="SSF55804">
    <property type="entry name" value="Phoshotransferase/anion transport protein"/>
    <property type="match status" value="1"/>
</dbReference>
<dbReference type="PROSITE" id="PS51099">
    <property type="entry name" value="PTS_EIIB_TYPE_2"/>
    <property type="match status" value="1"/>
</dbReference>
<dbReference type="InterPro" id="IPR036390">
    <property type="entry name" value="WH_DNA-bd_sf"/>
</dbReference>
<dbReference type="PROSITE" id="PS51372">
    <property type="entry name" value="PRD_2"/>
    <property type="match status" value="2"/>
</dbReference>
<keyword evidence="1" id="KW-0808">Transferase</keyword>
<evidence type="ECO:0000256" key="3">
    <source>
        <dbReference type="ARBA" id="ARBA00023015"/>
    </source>
</evidence>
<dbReference type="GO" id="GO:0009401">
    <property type="term" value="P:phosphoenolpyruvate-dependent sugar phosphotransferase system"/>
    <property type="evidence" value="ECO:0007669"/>
    <property type="project" value="InterPro"/>
</dbReference>
<reference evidence="11 12" key="1">
    <citation type="submission" date="2016-10" db="EMBL/GenBank/DDBJ databases">
        <authorList>
            <person name="Varghese N."/>
            <person name="Submissions S."/>
        </authorList>
    </citation>
    <scope>NUCLEOTIDE SEQUENCE [LARGE SCALE GENOMIC DNA]</scope>
    <source>
        <strain evidence="9 12">WG2</strain>
        <strain evidence="10 11">WG5</strain>
    </source>
</reference>
<dbReference type="Pfam" id="PF00874">
    <property type="entry name" value="PRD"/>
    <property type="match status" value="2"/>
</dbReference>
<feature type="domain" description="PRD" evidence="8">
    <location>
        <begin position="325"/>
        <end position="432"/>
    </location>
</feature>
<accession>A0A1I0B1A2</accession>
<sequence>MLDLPNKRSKKILSILLESNESLTAKKLADELDVSSRTIRSDLKKLERWLTKRNIKLIRKRGVGVWIEIDHINKIKLNKELSNNDKNIFTLSSRERQKHILKSLLLTNDGKTTMKALAEEMYVSKTTIYNDLDHVEKWLEEQNLKLIRKRYYGLEIHGEEKDWRKAFANLLVEYSDSNDDKKLEEIVEASEKFKFNSRIDKKTYNQLNKLFPDTSFNKIEKILQEIEKELEFIFTDETFTGLVIHIAISIARLSKGQDIEMDLSQLKNLKDKPEFEIAAFIANNIEEKLNINIPEAEIGYISLHIMGAKHQQHLESKDMENILNDTKSEIISIAQDIIKMTEYVLNINLSNDKQLLLGLVLHLRPSINRLKYGMSLRNPLLNQIKENYPKVFRAAWISTIIFENRLNLNIPEEEIGYIALHLGAALERLSNEIKVLVICGSGIGTSQLIATRLQSKLSNIKVENIMSIRELMSAETINADLIISSVPLNENIEKNLTVPKVYISALVTDEDVELIKSKMNNISQNLQTKRLDLSSTFDRISELFDDELIFLNLDMNNRNEIIEYLSKQMQQKNIVSEDFTRSILNREELTSTAIEYGVAIPHGEKEYVNQSKVLLATLKEPIKWEDKEVDTIFMLALKNKETAGIFFKHFQFIMQNKVLLNKVKNAKEKDEIKKIFLN</sequence>
<dbReference type="RefSeq" id="WP_089720227.1">
    <property type="nucleotide sequence ID" value="NZ_FNBJ01000016.1"/>
</dbReference>
<dbReference type="SUPFAM" id="SSF46785">
    <property type="entry name" value="Winged helix' DNA-binding domain"/>
    <property type="match status" value="2"/>
</dbReference>
<dbReference type="PANTHER" id="PTHR30185">
    <property type="entry name" value="CRYPTIC BETA-GLUCOSIDE BGL OPERON ANTITERMINATOR"/>
    <property type="match status" value="1"/>
</dbReference>
<feature type="domain" description="PTS EIIA type-2" evidence="6">
    <location>
        <begin position="542"/>
        <end position="678"/>
    </location>
</feature>
<keyword evidence="4" id="KW-0010">Activator</keyword>
<dbReference type="InterPro" id="IPR050661">
    <property type="entry name" value="BglG_antiterminators"/>
</dbReference>
<dbReference type="EMBL" id="FOHG01000016">
    <property type="protein sequence ID" value="SES99849.1"/>
    <property type="molecule type" value="Genomic_DNA"/>
</dbReference>
<evidence type="ECO:0000256" key="1">
    <source>
        <dbReference type="ARBA" id="ARBA00022679"/>
    </source>
</evidence>
<dbReference type="InterPro" id="IPR036095">
    <property type="entry name" value="PTS_EIIB-like_sf"/>
</dbReference>
<dbReference type="InterPro" id="IPR003501">
    <property type="entry name" value="PTS_EIIB_2/3"/>
</dbReference>
<name>A0A1I0B1A2_9FIRM</name>
<dbReference type="InterPro" id="IPR007737">
    <property type="entry name" value="Mga_HTH"/>
</dbReference>
<feature type="domain" description="PRD" evidence="8">
    <location>
        <begin position="210"/>
        <end position="315"/>
    </location>
</feature>
<dbReference type="PANTHER" id="PTHR30185:SF18">
    <property type="entry name" value="TRANSCRIPTIONAL REGULATOR MTLR"/>
    <property type="match status" value="1"/>
</dbReference>
<protein>
    <submittedName>
        <fullName evidence="10">Transcriptional antiterminator</fullName>
    </submittedName>
</protein>
<dbReference type="InterPro" id="IPR013196">
    <property type="entry name" value="HTH_11"/>
</dbReference>
<dbReference type="Pfam" id="PF05043">
    <property type="entry name" value="Mga"/>
    <property type="match status" value="1"/>
</dbReference>
<dbReference type="InterPro" id="IPR016152">
    <property type="entry name" value="PTrfase/Anion_transptr"/>
</dbReference>
<dbReference type="InterPro" id="IPR036388">
    <property type="entry name" value="WH-like_DNA-bd_sf"/>
</dbReference>
<dbReference type="InterPro" id="IPR011608">
    <property type="entry name" value="PRD"/>
</dbReference>